<evidence type="ECO:0000313" key="2">
    <source>
        <dbReference type="Proteomes" id="UP000479335"/>
    </source>
</evidence>
<accession>A0A6L8K8I0</accession>
<reference evidence="1 2" key="1">
    <citation type="submission" date="2019-12" db="EMBL/GenBank/DDBJ databases">
        <title>Novel species isolated from a subtropical stream in China.</title>
        <authorList>
            <person name="Lu H."/>
        </authorList>
    </citation>
    <scope>NUCLEOTIDE SEQUENCE [LARGE SCALE GENOMIC DNA]</scope>
    <source>
        <strain evidence="1 2">FT135W</strain>
    </source>
</reference>
<protein>
    <submittedName>
        <fullName evidence="1">Uncharacterized protein</fullName>
    </submittedName>
</protein>
<proteinExistence type="predicted"/>
<dbReference type="Proteomes" id="UP000479335">
    <property type="component" value="Unassembled WGS sequence"/>
</dbReference>
<evidence type="ECO:0000313" key="1">
    <source>
        <dbReference type="EMBL" id="MYM22164.1"/>
    </source>
</evidence>
<keyword evidence="2" id="KW-1185">Reference proteome</keyword>
<gene>
    <name evidence="1" type="ORF">GTP46_05845</name>
</gene>
<organism evidence="1 2">
    <name type="scientific">Duganella flavida</name>
    <dbReference type="NCBI Taxonomy" id="2692175"/>
    <lineage>
        <taxon>Bacteria</taxon>
        <taxon>Pseudomonadati</taxon>
        <taxon>Pseudomonadota</taxon>
        <taxon>Betaproteobacteria</taxon>
        <taxon>Burkholderiales</taxon>
        <taxon>Oxalobacteraceae</taxon>
        <taxon>Telluria group</taxon>
        <taxon>Duganella</taxon>
    </lineage>
</organism>
<dbReference type="EMBL" id="WWCN01000003">
    <property type="protein sequence ID" value="MYM22164.1"/>
    <property type="molecule type" value="Genomic_DNA"/>
</dbReference>
<sequence length="269" mass="29930">MFKFQKLSNYGTSTPAVARTVLQAKPIVDVFNCTAEQRNALLEKLFDVQRHLLKCVECRDSLAAEIEEERTSYLMPQADDPRAKGAYTLPGVGDLQSKGDTFLQSAKLAIAATGDMTEPFYGKGFGHKYHQYAAWAKEKFGAADTFTTSVDGAVPFVKRIVQMRNAVDHPRSEPGAPMVYANFDMELADGRPHLVAPAWSLTGETLRPMLDDFDRIIESIITLGEQILINLFEKFRMAPMIVLAEIPVEKRRTENPIRLMVAAAGHPPN</sequence>
<dbReference type="RefSeq" id="WP_161005680.1">
    <property type="nucleotide sequence ID" value="NZ_WWCN01000003.1"/>
</dbReference>
<dbReference type="AlphaFoldDB" id="A0A6L8K8I0"/>
<comment type="caution">
    <text evidence="1">The sequence shown here is derived from an EMBL/GenBank/DDBJ whole genome shotgun (WGS) entry which is preliminary data.</text>
</comment>
<name>A0A6L8K8I0_9BURK</name>